<keyword evidence="2" id="KW-1185">Reference proteome</keyword>
<accession>A0ACD1G7J8</accession>
<gene>
    <name evidence="1" type="ORF">BO95DRAFT_150873</name>
</gene>
<protein>
    <submittedName>
        <fullName evidence="1">Uncharacterized protein</fullName>
    </submittedName>
</protein>
<dbReference type="EMBL" id="KZ825347">
    <property type="protein sequence ID" value="RAH45218.1"/>
    <property type="molecule type" value="Genomic_DNA"/>
</dbReference>
<organism evidence="1 2">
    <name type="scientific">Aspergillus brunneoviolaceus CBS 621.78</name>
    <dbReference type="NCBI Taxonomy" id="1450534"/>
    <lineage>
        <taxon>Eukaryota</taxon>
        <taxon>Fungi</taxon>
        <taxon>Dikarya</taxon>
        <taxon>Ascomycota</taxon>
        <taxon>Pezizomycotina</taxon>
        <taxon>Eurotiomycetes</taxon>
        <taxon>Eurotiomycetidae</taxon>
        <taxon>Eurotiales</taxon>
        <taxon>Aspergillaceae</taxon>
        <taxon>Aspergillus</taxon>
        <taxon>Aspergillus subgen. Circumdati</taxon>
    </lineage>
</organism>
<reference evidence="1" key="1">
    <citation type="submission" date="2018-02" db="EMBL/GenBank/DDBJ databases">
        <title>The genomes of Aspergillus section Nigri reveals drivers in fungal speciation.</title>
        <authorList>
            <consortium name="DOE Joint Genome Institute"/>
            <person name="Vesth T.C."/>
            <person name="Nybo J."/>
            <person name="Theobald S."/>
            <person name="Brandl J."/>
            <person name="Frisvad J.C."/>
            <person name="Nielsen K.F."/>
            <person name="Lyhne E.K."/>
            <person name="Kogle M.E."/>
            <person name="Kuo A."/>
            <person name="Riley R."/>
            <person name="Clum A."/>
            <person name="Nolan M."/>
            <person name="Lipzen A."/>
            <person name="Salamov A."/>
            <person name="Henrissat B."/>
            <person name="Wiebenga A."/>
            <person name="De vries R.P."/>
            <person name="Grigoriev I.V."/>
            <person name="Mortensen U.H."/>
            <person name="Andersen M.R."/>
            <person name="Baker S.E."/>
        </authorList>
    </citation>
    <scope>NUCLEOTIDE SEQUENCE</scope>
    <source>
        <strain evidence="1">CBS 621.78</strain>
    </source>
</reference>
<proteinExistence type="predicted"/>
<name>A0ACD1G7J8_9EURO</name>
<evidence type="ECO:0000313" key="2">
    <source>
        <dbReference type="Proteomes" id="UP000249057"/>
    </source>
</evidence>
<sequence>MASMMHRPQTQKPKEGQRKFSPPGPTYMSDDQIGMFTVPRQSILFPIQPLSVSCLIRAVTASDRGLHADLRPTATYLKDLRTNRPTRPGGSRPLPVRPAAAPTHPHDDLPPRAASAMSSYGSPRMQSSPPSPEARFPRATSSLSNHRPASALGGPTGRPLVQEPRTIPIRQTVSPARVFSRVEQIPPRPTYRENPQRRIEKEEARSLRDALQEMDLHDEHDLHAAAQDEATELVWMHQNPGIPYKNPYAPYQNPDLQDLQQSPPRSSFASQNGGPSSPTARRDSRRLMFQGSTVSHSGTNGFRGSERKSSVDGASHTILEEGSSPTKSPTKEGSLRRNMKVNFALPHEGESTVTPGDNHGLGSASVKNETSRGIFRNPDDQIYEEPHLSPRKDEGSRSIFSRSDSSALRSKPRNALPRGSRPLPGRFGSLSFVDKLSRFEIHKNPPSQTRNPEYTTNEPRSQEAPPEPEAPQQQIPTKDGLEIRSDELRAATSKKLRDRSTRLPMPTAVSDRAGRPIVSFDPRWKPTEAQSPPKRDKGWDATPQPLPPAPTIEVSEAPSVPVINLPDDKEPRISEISGSRGGSGMAVKPSPTPPKSNAGLTRASPKTATTSASRWLSTYTRSGVPTAKCESCTLPIAGKIVTAAGTRFHPECFVCHHCQTPLECVAFYQEPDAKRAERLAESAADDEEARALRFYCHLDFHELFSPRCKSCKTPIEGEVVVACGAEWHVGHFFCAECGDPFSSEKPFVEKDGFAWCLQCHSRRTAPRCLGCKKPVLDDVVISAIGGQWHDQCFVCHECGDGFGFEGRYFVREGEPKRTAKGRIIGGPVQLAVCERCEGIRLKASP</sequence>
<evidence type="ECO:0000313" key="1">
    <source>
        <dbReference type="EMBL" id="RAH45218.1"/>
    </source>
</evidence>
<dbReference type="Proteomes" id="UP000249057">
    <property type="component" value="Unassembled WGS sequence"/>
</dbReference>